<accession>A0ABX8A619</accession>
<feature type="chain" id="PRO_5045226611" description="Cytochrome c domain-containing protein" evidence="7">
    <location>
        <begin position="26"/>
        <end position="532"/>
    </location>
</feature>
<feature type="domain" description="Cytochrome c" evidence="8">
    <location>
        <begin position="331"/>
        <end position="499"/>
    </location>
</feature>
<dbReference type="Proteomes" id="UP000682843">
    <property type="component" value="Chromosome"/>
</dbReference>
<dbReference type="EMBL" id="CP036498">
    <property type="protein sequence ID" value="QUS37840.1"/>
    <property type="molecule type" value="Genomic_DNA"/>
</dbReference>
<dbReference type="Pfam" id="PF03150">
    <property type="entry name" value="CCP_MauG"/>
    <property type="match status" value="1"/>
</dbReference>
<dbReference type="PROSITE" id="PS51007">
    <property type="entry name" value="CYTC"/>
    <property type="match status" value="2"/>
</dbReference>
<dbReference type="InterPro" id="IPR004852">
    <property type="entry name" value="Di-haem_cyt_c_peroxidsae"/>
</dbReference>
<dbReference type="SUPFAM" id="SSF46626">
    <property type="entry name" value="Cytochrome c"/>
    <property type="match status" value="2"/>
</dbReference>
<keyword evidence="5 6" id="KW-0408">Iron</keyword>
<keyword evidence="2 6" id="KW-0349">Heme</keyword>
<evidence type="ECO:0000313" key="9">
    <source>
        <dbReference type="EMBL" id="QUS37840.1"/>
    </source>
</evidence>
<evidence type="ECO:0000256" key="5">
    <source>
        <dbReference type="ARBA" id="ARBA00023004"/>
    </source>
</evidence>
<keyword evidence="3 6" id="KW-0479">Metal-binding</keyword>
<gene>
    <name evidence="9" type="ORF">RPMA_02415</name>
</gene>
<dbReference type="InterPro" id="IPR051395">
    <property type="entry name" value="Cytochrome_c_Peroxidase/MauG"/>
</dbReference>
<keyword evidence="10" id="KW-1185">Reference proteome</keyword>
<evidence type="ECO:0000313" key="10">
    <source>
        <dbReference type="Proteomes" id="UP000682843"/>
    </source>
</evidence>
<sequence length="532" mass="58400">MLRLLLNFGLFVSVTAFFSPSYAQAPASTASLDQRLIDVLRTHSFEGKEGQKLQARLERDLDTKRVELGRSLFFDKILAVGNDNTCSGCHAPLQAFGDSQSIAIGVQNNNKVGPDRAGPRNMRRTPGLLNIAFYPRLMWNTRFNALSDDPFDGSKGFEFPNPENTNKFAAFDEYVRHLLVAQGHMPPTEFQEMAGFGNTEGKSFRVSRLNGAPVQIRSEQVNALARVMNSQKTMATNFTASSSAPAVASPLPDADSTGTINEPVRRAVLGRLHESSGYRRAFQEAFPEIKDRSDINFAHVGAAIAEFEISLNFADAPIDQFARGNRNALTDEEKRGALIFFGSGKCVSCHAVQGSAREMFSDFRNHAIGVPPLLSSTHNMPDGNFKGPNKNEDFGREDITNSQVDRYQFRTSPLRNVSLQPTFFHNGAYTKLDDAIRHHLNAEQSLRSYDRAKAGVAADIDQMGPIDPVAAAIDPLLKAPINLKADEFADLVAFVKNGLTDKRATGVELCKQIPGFVLSGIPMHEFQGCAPN</sequence>
<evidence type="ECO:0000256" key="4">
    <source>
        <dbReference type="ARBA" id="ARBA00023002"/>
    </source>
</evidence>
<evidence type="ECO:0000256" key="1">
    <source>
        <dbReference type="ARBA" id="ARBA00004196"/>
    </source>
</evidence>
<dbReference type="InterPro" id="IPR036909">
    <property type="entry name" value="Cyt_c-like_dom_sf"/>
</dbReference>
<reference evidence="9 10" key="1">
    <citation type="submission" date="2019-02" db="EMBL/GenBank/DDBJ databases">
        <title>Emended description of the genus Rhodopseudomonas and description of Rhodopseudomonas albus sp. nov., a non-phototrophic, heavy-metal-tolerant bacterium isolated from garden soil.</title>
        <authorList>
            <person name="Bao Z."/>
            <person name="Cao W.W."/>
            <person name="Sato Y."/>
            <person name="Nishizawa T."/>
            <person name="Zhao J."/>
            <person name="Guo Y."/>
            <person name="Ohta H."/>
        </authorList>
    </citation>
    <scope>NUCLEOTIDE SEQUENCE [LARGE SCALE GENOMIC DNA]</scope>
    <source>
        <strain evidence="9 10">SK50-23</strain>
    </source>
</reference>
<keyword evidence="4" id="KW-0560">Oxidoreductase</keyword>
<evidence type="ECO:0000256" key="6">
    <source>
        <dbReference type="PROSITE-ProRule" id="PRU00433"/>
    </source>
</evidence>
<dbReference type="PANTHER" id="PTHR30600">
    <property type="entry name" value="CYTOCHROME C PEROXIDASE-RELATED"/>
    <property type="match status" value="1"/>
</dbReference>
<dbReference type="Gene3D" id="1.10.760.10">
    <property type="entry name" value="Cytochrome c-like domain"/>
    <property type="match status" value="2"/>
</dbReference>
<organism evidence="9 10">
    <name type="scientific">Tardiphaga alba</name>
    <dbReference type="NCBI Taxonomy" id="340268"/>
    <lineage>
        <taxon>Bacteria</taxon>
        <taxon>Pseudomonadati</taxon>
        <taxon>Pseudomonadota</taxon>
        <taxon>Alphaproteobacteria</taxon>
        <taxon>Hyphomicrobiales</taxon>
        <taxon>Nitrobacteraceae</taxon>
        <taxon>Tardiphaga</taxon>
    </lineage>
</organism>
<evidence type="ECO:0000256" key="7">
    <source>
        <dbReference type="SAM" id="SignalP"/>
    </source>
</evidence>
<feature type="domain" description="Cytochrome c" evidence="8">
    <location>
        <begin position="64"/>
        <end position="179"/>
    </location>
</feature>
<comment type="subcellular location">
    <subcellularLocation>
        <location evidence="1">Cell envelope</location>
    </subcellularLocation>
</comment>
<protein>
    <recommendedName>
        <fullName evidence="8">Cytochrome c domain-containing protein</fullName>
    </recommendedName>
</protein>
<evidence type="ECO:0000256" key="2">
    <source>
        <dbReference type="ARBA" id="ARBA00022617"/>
    </source>
</evidence>
<dbReference type="InterPro" id="IPR009056">
    <property type="entry name" value="Cyt_c-like_dom"/>
</dbReference>
<proteinExistence type="predicted"/>
<evidence type="ECO:0000256" key="3">
    <source>
        <dbReference type="ARBA" id="ARBA00022723"/>
    </source>
</evidence>
<evidence type="ECO:0000259" key="8">
    <source>
        <dbReference type="PROSITE" id="PS51007"/>
    </source>
</evidence>
<keyword evidence="7" id="KW-0732">Signal</keyword>
<dbReference type="RefSeq" id="WP_211911373.1">
    <property type="nucleotide sequence ID" value="NZ_CP036498.1"/>
</dbReference>
<name>A0ABX8A619_9BRAD</name>
<feature type="signal peptide" evidence="7">
    <location>
        <begin position="1"/>
        <end position="25"/>
    </location>
</feature>